<dbReference type="Gene3D" id="3.30.565.10">
    <property type="entry name" value="Histidine kinase-like ATPase, C-terminal domain"/>
    <property type="match status" value="1"/>
</dbReference>
<accession>A0A2T5MJU5</accession>
<dbReference type="FunFam" id="3.30.565.10:FF:000049">
    <property type="entry name" value="Two-component sensor histidine kinase"/>
    <property type="match status" value="1"/>
</dbReference>
<dbReference type="CDD" id="cd00082">
    <property type="entry name" value="HisKA"/>
    <property type="match status" value="1"/>
</dbReference>
<dbReference type="SMART" id="SM00448">
    <property type="entry name" value="REC"/>
    <property type="match status" value="1"/>
</dbReference>
<evidence type="ECO:0000256" key="4">
    <source>
        <dbReference type="ARBA" id="ARBA00022679"/>
    </source>
</evidence>
<dbReference type="AlphaFoldDB" id="A0A2T5MJU5"/>
<evidence type="ECO:0000256" key="6">
    <source>
        <dbReference type="PROSITE-ProRule" id="PRU00169"/>
    </source>
</evidence>
<comment type="catalytic activity">
    <reaction evidence="1">
        <text>ATP + protein L-histidine = ADP + protein N-phospho-L-histidine.</text>
        <dbReference type="EC" id="2.7.13.3"/>
    </reaction>
</comment>
<evidence type="ECO:0000256" key="2">
    <source>
        <dbReference type="ARBA" id="ARBA00012438"/>
    </source>
</evidence>
<dbReference type="SMART" id="SM00388">
    <property type="entry name" value="HisKA"/>
    <property type="match status" value="1"/>
</dbReference>
<evidence type="ECO:0000256" key="3">
    <source>
        <dbReference type="ARBA" id="ARBA00022553"/>
    </source>
</evidence>
<feature type="transmembrane region" description="Helical" evidence="7">
    <location>
        <begin position="176"/>
        <end position="201"/>
    </location>
</feature>
<dbReference type="PANTHER" id="PTHR43047">
    <property type="entry name" value="TWO-COMPONENT HISTIDINE PROTEIN KINASE"/>
    <property type="match status" value="1"/>
</dbReference>
<dbReference type="GO" id="GO:0009927">
    <property type="term" value="F:histidine phosphotransfer kinase activity"/>
    <property type="evidence" value="ECO:0007669"/>
    <property type="project" value="TreeGrafter"/>
</dbReference>
<organism evidence="10 11">
    <name type="scientific">Stenotrophobium rhamnosiphilum</name>
    <dbReference type="NCBI Taxonomy" id="2029166"/>
    <lineage>
        <taxon>Bacteria</taxon>
        <taxon>Pseudomonadati</taxon>
        <taxon>Pseudomonadota</taxon>
        <taxon>Gammaproteobacteria</taxon>
        <taxon>Nevskiales</taxon>
        <taxon>Nevskiaceae</taxon>
        <taxon>Stenotrophobium</taxon>
    </lineage>
</organism>
<dbReference type="GO" id="GO:0005886">
    <property type="term" value="C:plasma membrane"/>
    <property type="evidence" value="ECO:0007669"/>
    <property type="project" value="TreeGrafter"/>
</dbReference>
<evidence type="ECO:0000259" key="9">
    <source>
        <dbReference type="PROSITE" id="PS50110"/>
    </source>
</evidence>
<feature type="domain" description="Response regulatory" evidence="9">
    <location>
        <begin position="472"/>
        <end position="586"/>
    </location>
</feature>
<dbReference type="PROSITE" id="PS50109">
    <property type="entry name" value="HIS_KIN"/>
    <property type="match status" value="1"/>
</dbReference>
<keyword evidence="7" id="KW-1133">Transmembrane helix</keyword>
<name>A0A2T5MJU5_9GAMM</name>
<dbReference type="Pfam" id="PF00512">
    <property type="entry name" value="HisKA"/>
    <property type="match status" value="1"/>
</dbReference>
<dbReference type="Gene3D" id="1.10.287.130">
    <property type="match status" value="1"/>
</dbReference>
<comment type="caution">
    <text evidence="10">The sequence shown here is derived from an EMBL/GenBank/DDBJ whole genome shotgun (WGS) entry which is preliminary data.</text>
</comment>
<keyword evidence="7" id="KW-0472">Membrane</keyword>
<dbReference type="InterPro" id="IPR005467">
    <property type="entry name" value="His_kinase_dom"/>
</dbReference>
<dbReference type="InterPro" id="IPR036890">
    <property type="entry name" value="HATPase_C_sf"/>
</dbReference>
<dbReference type="SUPFAM" id="SSF47384">
    <property type="entry name" value="Homodimeric domain of signal transducing histidine kinase"/>
    <property type="match status" value="1"/>
</dbReference>
<dbReference type="EC" id="2.7.13.3" evidence="2"/>
<sequence length="588" mass="64222">MGAISDAGLQKDQLGTSLRSLNGELLLLIAEQARRVSVSVCVSAVAVAALVMPYVQITLPLAWLVLVVLTTVLHSRVLSGLLKPDHRSEDSKLTIAAISFGLRGLLLASLIYVFPFVPVTIGAVLTIYNVGICSATVSATAGFRRIFAPYAIVTLGPIALVWSISANLQVAFYERMLFVGLAIVYLISMLGHAKGTFAAFLDSYNNRVQVIELNKQLTVALQDAETANHAKTQFLASASHDLRQPIHALSLFSGSLLMRNLDERSAVIARQIDKSITALTSQLDGLLDISRLDAGVVAKSISVVQLHDSLQQLVQEFLPQAKSKSLRMTLHCSVDAYVRTDPMLLQRILRNLISNAIKYTDRGSVEIVVIQQNQSWRVRVKDSGIGIPAAEHKRIFEEFYQFDNPERDGSRGLGLGLAIVRRLAKLLELGVEIESQPGSGSQFSLDIPRANKEESVMALPAMESQVKSTNVQVLVIDDAPIIRQVMQTVLEELGFGVVTCESTVTAVELCRTYKPSIVLADFRLRGTDNGLQAIQSVRTIWPDLPAFLISGDTEPARLREAHDAGIELLHKPLASADLLRHIMKAVEQ</sequence>
<reference evidence="10 11" key="1">
    <citation type="submission" date="2018-04" db="EMBL/GenBank/DDBJ databases">
        <title>Novel species isolated from glacier.</title>
        <authorList>
            <person name="Liu Q."/>
            <person name="Xin Y.-H."/>
        </authorList>
    </citation>
    <scope>NUCLEOTIDE SEQUENCE [LARGE SCALE GENOMIC DNA]</scope>
    <source>
        <strain evidence="10 11">GT1R17</strain>
    </source>
</reference>
<dbReference type="InterPro" id="IPR003661">
    <property type="entry name" value="HisK_dim/P_dom"/>
</dbReference>
<dbReference type="PANTHER" id="PTHR43047:SF9">
    <property type="entry name" value="HISTIDINE KINASE"/>
    <property type="match status" value="1"/>
</dbReference>
<dbReference type="InterPro" id="IPR011006">
    <property type="entry name" value="CheY-like_superfamily"/>
</dbReference>
<feature type="transmembrane region" description="Helical" evidence="7">
    <location>
        <begin position="146"/>
        <end position="164"/>
    </location>
</feature>
<dbReference type="Pfam" id="PF00072">
    <property type="entry name" value="Response_reg"/>
    <property type="match status" value="1"/>
</dbReference>
<feature type="transmembrane region" description="Helical" evidence="7">
    <location>
        <begin position="61"/>
        <end position="81"/>
    </location>
</feature>
<dbReference type="InterPro" id="IPR001789">
    <property type="entry name" value="Sig_transdc_resp-reg_receiver"/>
</dbReference>
<dbReference type="SUPFAM" id="SSF55874">
    <property type="entry name" value="ATPase domain of HSP90 chaperone/DNA topoisomerase II/histidine kinase"/>
    <property type="match status" value="1"/>
</dbReference>
<evidence type="ECO:0000259" key="8">
    <source>
        <dbReference type="PROSITE" id="PS50109"/>
    </source>
</evidence>
<dbReference type="PRINTS" id="PR00344">
    <property type="entry name" value="BCTRLSENSOR"/>
</dbReference>
<dbReference type="InterPro" id="IPR036097">
    <property type="entry name" value="HisK_dim/P_sf"/>
</dbReference>
<gene>
    <name evidence="10" type="ORF">CJD38_01705</name>
</gene>
<proteinExistence type="predicted"/>
<feature type="transmembrane region" description="Helical" evidence="7">
    <location>
        <begin position="36"/>
        <end position="55"/>
    </location>
</feature>
<evidence type="ECO:0000256" key="5">
    <source>
        <dbReference type="ARBA" id="ARBA00022777"/>
    </source>
</evidence>
<keyword evidence="7" id="KW-0812">Transmembrane</keyword>
<dbReference type="Pfam" id="PF02518">
    <property type="entry name" value="HATPase_c"/>
    <property type="match status" value="1"/>
</dbReference>
<evidence type="ECO:0000313" key="10">
    <source>
        <dbReference type="EMBL" id="PTU32853.1"/>
    </source>
</evidence>
<feature type="domain" description="Histidine kinase" evidence="8">
    <location>
        <begin position="237"/>
        <end position="451"/>
    </location>
</feature>
<keyword evidence="3 6" id="KW-0597">Phosphoprotein</keyword>
<dbReference type="EMBL" id="QANS01000001">
    <property type="protein sequence ID" value="PTU32853.1"/>
    <property type="molecule type" value="Genomic_DNA"/>
</dbReference>
<dbReference type="Proteomes" id="UP000244248">
    <property type="component" value="Unassembled WGS sequence"/>
</dbReference>
<dbReference type="SMART" id="SM00387">
    <property type="entry name" value="HATPase_c"/>
    <property type="match status" value="1"/>
</dbReference>
<keyword evidence="5" id="KW-0418">Kinase</keyword>
<evidence type="ECO:0000313" key="11">
    <source>
        <dbReference type="Proteomes" id="UP000244248"/>
    </source>
</evidence>
<feature type="modified residue" description="4-aspartylphosphate" evidence="6">
    <location>
        <position position="521"/>
    </location>
</feature>
<evidence type="ECO:0000256" key="1">
    <source>
        <dbReference type="ARBA" id="ARBA00000085"/>
    </source>
</evidence>
<keyword evidence="11" id="KW-1185">Reference proteome</keyword>
<dbReference type="PROSITE" id="PS50110">
    <property type="entry name" value="RESPONSE_REGULATORY"/>
    <property type="match status" value="1"/>
</dbReference>
<protein>
    <recommendedName>
        <fullName evidence="2">histidine kinase</fullName>
        <ecNumber evidence="2">2.7.13.3</ecNumber>
    </recommendedName>
</protein>
<keyword evidence="4" id="KW-0808">Transferase</keyword>
<dbReference type="GO" id="GO:0000155">
    <property type="term" value="F:phosphorelay sensor kinase activity"/>
    <property type="evidence" value="ECO:0007669"/>
    <property type="project" value="InterPro"/>
</dbReference>
<dbReference type="InterPro" id="IPR004358">
    <property type="entry name" value="Sig_transdc_His_kin-like_C"/>
</dbReference>
<dbReference type="Gene3D" id="3.40.50.2300">
    <property type="match status" value="1"/>
</dbReference>
<dbReference type="SUPFAM" id="SSF52172">
    <property type="entry name" value="CheY-like"/>
    <property type="match status" value="1"/>
</dbReference>
<dbReference type="InterPro" id="IPR003594">
    <property type="entry name" value="HATPase_dom"/>
</dbReference>
<evidence type="ECO:0000256" key="7">
    <source>
        <dbReference type="SAM" id="Phobius"/>
    </source>
</evidence>